<dbReference type="AlphaFoldDB" id="A0A7W3T9D4"/>
<dbReference type="InterPro" id="IPR050641">
    <property type="entry name" value="RIFMO-like"/>
</dbReference>
<organism evidence="5 6">
    <name type="scientific">Streptomyces alkaliphilus</name>
    <dbReference type="NCBI Taxonomy" id="1472722"/>
    <lineage>
        <taxon>Bacteria</taxon>
        <taxon>Bacillati</taxon>
        <taxon>Actinomycetota</taxon>
        <taxon>Actinomycetes</taxon>
        <taxon>Kitasatosporales</taxon>
        <taxon>Streptomycetaceae</taxon>
        <taxon>Streptomyces</taxon>
    </lineage>
</organism>
<proteinExistence type="predicted"/>
<dbReference type="PANTHER" id="PTHR43004">
    <property type="entry name" value="TRK SYSTEM POTASSIUM UPTAKE PROTEIN"/>
    <property type="match status" value="1"/>
</dbReference>
<dbReference type="Pfam" id="PF01494">
    <property type="entry name" value="FAD_binding_3"/>
    <property type="match status" value="1"/>
</dbReference>
<dbReference type="SUPFAM" id="SSF51905">
    <property type="entry name" value="FAD/NAD(P)-binding domain"/>
    <property type="match status" value="1"/>
</dbReference>
<gene>
    <name evidence="5" type="ORF">FNQ90_00135</name>
</gene>
<dbReference type="InterPro" id="IPR002938">
    <property type="entry name" value="FAD-bd"/>
</dbReference>
<dbReference type="Gene3D" id="3.30.70.2450">
    <property type="match status" value="1"/>
</dbReference>
<evidence type="ECO:0000256" key="1">
    <source>
        <dbReference type="ARBA" id="ARBA00001974"/>
    </source>
</evidence>
<sequence length="503" mass="54385">MPPSPRVLIVGAGPTGLALAGELAGFGIPCQVVDKRGARSPLSRACTVEPRTLELLDMRGRVGDVLARGRKCPHPPLGNDDGHLDYGLLDTSFPFSLSIPQSKTEEALQIAAEKAGAVVLAGTEVTGLRQDAKGVDVTMVGPGGPFTVRASYVVGCDGVNSTVREALGVGFEGWNYEQSLMMADARLSNPPGPAEYARITRRGMAALFPFKDGTYRIIVLDREKFAVSPEQPLSLEDLSESCTAILGSDVGIHAPVWLSRFRSSQRHAKRYRVDRVLLAGDAAHTHIPSGGQGLQTGIQDAFNLGWKLRAVLAGRAPHGLLDSYEAERYPIAAQTLRKTDLSFRFETSDSLPARLLRKATMWSMRIGAVHRINVEHLSGLVLRYPPAGSGRWAGRRVPDRPLVPSDGPGRLYELFHDGEFVLIGAKNCPSSATGWADRLRTGILATPIGERWPPFVLIRPDGYVAWAGRTPDEGLTRALQRWCGHPVAPSPASEHRTGTDRVP</sequence>
<evidence type="ECO:0000313" key="5">
    <source>
        <dbReference type="EMBL" id="MBB0242552.1"/>
    </source>
</evidence>
<keyword evidence="6" id="KW-1185">Reference proteome</keyword>
<evidence type="ECO:0000259" key="4">
    <source>
        <dbReference type="Pfam" id="PF01494"/>
    </source>
</evidence>
<dbReference type="PANTHER" id="PTHR43004:SF19">
    <property type="entry name" value="BINDING MONOOXYGENASE, PUTATIVE (JCVI)-RELATED"/>
    <property type="match status" value="1"/>
</dbReference>
<dbReference type="GO" id="GO:0016709">
    <property type="term" value="F:oxidoreductase activity, acting on paired donors, with incorporation or reduction of molecular oxygen, NAD(P)H as one donor, and incorporation of one atom of oxygen"/>
    <property type="evidence" value="ECO:0007669"/>
    <property type="project" value="UniProtKB-ARBA"/>
</dbReference>
<dbReference type="Proteomes" id="UP000538929">
    <property type="component" value="Unassembled WGS sequence"/>
</dbReference>
<dbReference type="Gene3D" id="3.50.50.60">
    <property type="entry name" value="FAD/NAD(P)-binding domain"/>
    <property type="match status" value="1"/>
</dbReference>
<protein>
    <recommendedName>
        <fullName evidence="4">FAD-binding domain-containing protein</fullName>
    </recommendedName>
</protein>
<comment type="cofactor">
    <cofactor evidence="1">
        <name>FAD</name>
        <dbReference type="ChEBI" id="CHEBI:57692"/>
    </cofactor>
</comment>
<keyword evidence="3" id="KW-0274">FAD</keyword>
<keyword evidence="2" id="KW-0285">Flavoprotein</keyword>
<dbReference type="Pfam" id="PF21274">
    <property type="entry name" value="Rng_hyd_C"/>
    <property type="match status" value="1"/>
</dbReference>
<feature type="domain" description="FAD-binding" evidence="4">
    <location>
        <begin position="7"/>
        <end position="338"/>
    </location>
</feature>
<evidence type="ECO:0000256" key="3">
    <source>
        <dbReference type="ARBA" id="ARBA00022827"/>
    </source>
</evidence>
<dbReference type="Gene3D" id="3.40.30.120">
    <property type="match status" value="1"/>
</dbReference>
<comment type="caution">
    <text evidence="5">The sequence shown here is derived from an EMBL/GenBank/DDBJ whole genome shotgun (WGS) entry which is preliminary data.</text>
</comment>
<dbReference type="RefSeq" id="WP_182604362.1">
    <property type="nucleotide sequence ID" value="NZ_VKHT01000002.1"/>
</dbReference>
<reference evidence="6" key="1">
    <citation type="submission" date="2019-10" db="EMBL/GenBank/DDBJ databases">
        <title>Streptomyces sp. nov., a novel actinobacterium isolated from alkaline environment.</title>
        <authorList>
            <person name="Golinska P."/>
        </authorList>
    </citation>
    <scope>NUCLEOTIDE SEQUENCE [LARGE SCALE GENOMIC DNA]</scope>
    <source>
        <strain evidence="6">DSM 42118</strain>
    </source>
</reference>
<dbReference type="PRINTS" id="PR00420">
    <property type="entry name" value="RNGMNOXGNASE"/>
</dbReference>
<dbReference type="EMBL" id="VKHT01000002">
    <property type="protein sequence ID" value="MBB0242552.1"/>
    <property type="molecule type" value="Genomic_DNA"/>
</dbReference>
<evidence type="ECO:0000313" key="6">
    <source>
        <dbReference type="Proteomes" id="UP000538929"/>
    </source>
</evidence>
<accession>A0A7W3T9D4</accession>
<dbReference type="InterPro" id="IPR036188">
    <property type="entry name" value="FAD/NAD-bd_sf"/>
</dbReference>
<name>A0A7W3T9D4_9ACTN</name>
<evidence type="ECO:0000256" key="2">
    <source>
        <dbReference type="ARBA" id="ARBA00022630"/>
    </source>
</evidence>
<dbReference type="GO" id="GO:0071949">
    <property type="term" value="F:FAD binding"/>
    <property type="evidence" value="ECO:0007669"/>
    <property type="project" value="InterPro"/>
</dbReference>